<dbReference type="Pfam" id="PF20803">
    <property type="entry name" value="PaaX_M"/>
    <property type="match status" value="1"/>
</dbReference>
<dbReference type="Gene3D" id="3.30.70.2650">
    <property type="match status" value="1"/>
</dbReference>
<evidence type="ECO:0000313" key="3">
    <source>
        <dbReference type="Proteomes" id="UP000285655"/>
    </source>
</evidence>
<reference evidence="2 3" key="1">
    <citation type="journal article" date="2017" name="ISME J.">
        <title>Energy and carbon metabolisms in a deep terrestrial subsurface fluid microbial community.</title>
        <authorList>
            <person name="Momper L."/>
            <person name="Jungbluth S.P."/>
            <person name="Lee M.D."/>
            <person name="Amend J.P."/>
        </authorList>
    </citation>
    <scope>NUCLEOTIDE SEQUENCE [LARGE SCALE GENOMIC DNA]</scope>
    <source>
        <strain evidence="2">SURF_29</strain>
    </source>
</reference>
<evidence type="ECO:0000259" key="1">
    <source>
        <dbReference type="Pfam" id="PF20803"/>
    </source>
</evidence>
<organism evidence="2 3">
    <name type="scientific">candidate division WS5 bacterium</name>
    <dbReference type="NCBI Taxonomy" id="2093353"/>
    <lineage>
        <taxon>Bacteria</taxon>
        <taxon>candidate division WS5</taxon>
    </lineage>
</organism>
<accession>A0A419DE96</accession>
<name>A0A419DE96_9BACT</name>
<sequence>MSTCFYFLTVNNIIHKVLPKQNFVKVIYSTRSDWSLIVKRKKRKIYIGKNEKEILRMVGAGLLVSASFAAPNLPQAFRDSNKKYTLQRSFHNVYDKNLILLSGEKVYLSKRGREMLEKMEVEEIDIQKEEWDGIWRIVSYDIPNELKKERDYFRKRLREWGFKDLQKSMLVIPYECKEEVAIFAQSLGISPYVIYLVTDKLPMQKKMEKAFSLDGSRFK</sequence>
<feature type="domain" description="Transcriptional repressor PaaX-like central Cas2-like" evidence="1">
    <location>
        <begin position="129"/>
        <end position="207"/>
    </location>
</feature>
<dbReference type="AlphaFoldDB" id="A0A419DE96"/>
<evidence type="ECO:0000313" key="2">
    <source>
        <dbReference type="EMBL" id="RJO61405.1"/>
    </source>
</evidence>
<protein>
    <recommendedName>
        <fullName evidence="1">Transcriptional repressor PaaX-like central Cas2-like domain-containing protein</fullName>
    </recommendedName>
</protein>
<proteinExistence type="predicted"/>
<gene>
    <name evidence="2" type="ORF">C4544_02715</name>
</gene>
<comment type="caution">
    <text evidence="2">The sequence shown here is derived from an EMBL/GenBank/DDBJ whole genome shotgun (WGS) entry which is preliminary data.</text>
</comment>
<dbReference type="InterPro" id="IPR048846">
    <property type="entry name" value="PaaX-like_central"/>
</dbReference>
<dbReference type="EMBL" id="QZJW01000019">
    <property type="protein sequence ID" value="RJO61405.1"/>
    <property type="molecule type" value="Genomic_DNA"/>
</dbReference>
<dbReference type="SUPFAM" id="SSF143430">
    <property type="entry name" value="TTP0101/SSO1404-like"/>
    <property type="match status" value="1"/>
</dbReference>
<dbReference type="Proteomes" id="UP000285655">
    <property type="component" value="Unassembled WGS sequence"/>
</dbReference>